<name>A0A5C3QL52_9AGAR</name>
<dbReference type="GO" id="GO:0005615">
    <property type="term" value="C:extracellular space"/>
    <property type="evidence" value="ECO:0007669"/>
    <property type="project" value="InterPro"/>
</dbReference>
<comment type="similarity">
    <text evidence="2 12">Belongs to the peptidase M36 family.</text>
</comment>
<feature type="chain" id="PRO_5023154609" description="Extracellular metalloproteinase" evidence="12">
    <location>
        <begin position="24"/>
        <end position="593"/>
    </location>
</feature>
<feature type="binding site" evidence="11">
    <location>
        <position position="394"/>
    </location>
    <ligand>
        <name>Zn(2+)</name>
        <dbReference type="ChEBI" id="CHEBI:29105"/>
        <note>catalytic</note>
    </ligand>
</feature>
<evidence type="ECO:0000256" key="7">
    <source>
        <dbReference type="ARBA" id="ARBA00022833"/>
    </source>
</evidence>
<dbReference type="Gene3D" id="1.10.390.10">
    <property type="entry name" value="Neutral Protease Domain 2"/>
    <property type="match status" value="1"/>
</dbReference>
<keyword evidence="7 11" id="KW-0862">Zinc</keyword>
<keyword evidence="12" id="KW-0732">Signal</keyword>
<dbReference type="Gene3D" id="3.10.170.10">
    <property type="match status" value="1"/>
</dbReference>
<reference evidence="13 14" key="1">
    <citation type="journal article" date="2019" name="Nat. Ecol. Evol.">
        <title>Megaphylogeny resolves global patterns of mushroom evolution.</title>
        <authorList>
            <person name="Varga T."/>
            <person name="Krizsan K."/>
            <person name="Foldi C."/>
            <person name="Dima B."/>
            <person name="Sanchez-Garcia M."/>
            <person name="Sanchez-Ramirez S."/>
            <person name="Szollosi G.J."/>
            <person name="Szarkandi J.G."/>
            <person name="Papp V."/>
            <person name="Albert L."/>
            <person name="Andreopoulos W."/>
            <person name="Angelini C."/>
            <person name="Antonin V."/>
            <person name="Barry K.W."/>
            <person name="Bougher N.L."/>
            <person name="Buchanan P."/>
            <person name="Buyck B."/>
            <person name="Bense V."/>
            <person name="Catcheside P."/>
            <person name="Chovatia M."/>
            <person name="Cooper J."/>
            <person name="Damon W."/>
            <person name="Desjardin D."/>
            <person name="Finy P."/>
            <person name="Geml J."/>
            <person name="Haridas S."/>
            <person name="Hughes K."/>
            <person name="Justo A."/>
            <person name="Karasinski D."/>
            <person name="Kautmanova I."/>
            <person name="Kiss B."/>
            <person name="Kocsube S."/>
            <person name="Kotiranta H."/>
            <person name="LaButti K.M."/>
            <person name="Lechner B.E."/>
            <person name="Liimatainen K."/>
            <person name="Lipzen A."/>
            <person name="Lukacs Z."/>
            <person name="Mihaltcheva S."/>
            <person name="Morgado L.N."/>
            <person name="Niskanen T."/>
            <person name="Noordeloos M.E."/>
            <person name="Ohm R.A."/>
            <person name="Ortiz-Santana B."/>
            <person name="Ovrebo C."/>
            <person name="Racz N."/>
            <person name="Riley R."/>
            <person name="Savchenko A."/>
            <person name="Shiryaev A."/>
            <person name="Soop K."/>
            <person name="Spirin V."/>
            <person name="Szebenyi C."/>
            <person name="Tomsovsky M."/>
            <person name="Tulloss R.E."/>
            <person name="Uehling J."/>
            <person name="Grigoriev I.V."/>
            <person name="Vagvolgyi C."/>
            <person name="Papp T."/>
            <person name="Martin F.M."/>
            <person name="Miettinen O."/>
            <person name="Hibbett D.S."/>
            <person name="Nagy L.G."/>
        </authorList>
    </citation>
    <scope>NUCLEOTIDE SEQUENCE [LARGE SCALE GENOMIC DNA]</scope>
    <source>
        <strain evidence="13 14">CBS 309.79</strain>
    </source>
</reference>
<dbReference type="GO" id="GO:0004222">
    <property type="term" value="F:metalloendopeptidase activity"/>
    <property type="evidence" value="ECO:0007669"/>
    <property type="project" value="InterPro"/>
</dbReference>
<gene>
    <name evidence="13" type="ORF">BDV98DRAFT_592713</name>
</gene>
<evidence type="ECO:0000256" key="2">
    <source>
        <dbReference type="ARBA" id="ARBA00006006"/>
    </source>
</evidence>
<evidence type="ECO:0000256" key="9">
    <source>
        <dbReference type="ARBA" id="ARBA00023145"/>
    </source>
</evidence>
<dbReference type="GO" id="GO:0008270">
    <property type="term" value="F:zinc ion binding"/>
    <property type="evidence" value="ECO:0007669"/>
    <property type="project" value="InterPro"/>
</dbReference>
<dbReference type="PANTHER" id="PTHR33478">
    <property type="entry name" value="EXTRACELLULAR METALLOPROTEINASE MEP"/>
    <property type="match status" value="1"/>
</dbReference>
<evidence type="ECO:0000256" key="8">
    <source>
        <dbReference type="ARBA" id="ARBA00023049"/>
    </source>
</evidence>
<dbReference type="SUPFAM" id="SSF55486">
    <property type="entry name" value="Metalloproteases ('zincins'), catalytic domain"/>
    <property type="match status" value="1"/>
</dbReference>
<evidence type="ECO:0000256" key="3">
    <source>
        <dbReference type="ARBA" id="ARBA00022525"/>
    </source>
</evidence>
<evidence type="ECO:0000256" key="1">
    <source>
        <dbReference type="ARBA" id="ARBA00004613"/>
    </source>
</evidence>
<dbReference type="GO" id="GO:0006508">
    <property type="term" value="P:proteolysis"/>
    <property type="evidence" value="ECO:0007669"/>
    <property type="project" value="UniProtKB-KW"/>
</dbReference>
<keyword evidence="9 12" id="KW-0865">Zymogen</keyword>
<keyword evidence="5 11" id="KW-0479">Metal-binding</keyword>
<evidence type="ECO:0000256" key="12">
    <source>
        <dbReference type="RuleBase" id="RU364017"/>
    </source>
</evidence>
<dbReference type="CDD" id="cd09596">
    <property type="entry name" value="M36"/>
    <property type="match status" value="1"/>
</dbReference>
<dbReference type="EMBL" id="ML178823">
    <property type="protein sequence ID" value="TFL02247.1"/>
    <property type="molecule type" value="Genomic_DNA"/>
</dbReference>
<evidence type="ECO:0000256" key="5">
    <source>
        <dbReference type="ARBA" id="ARBA00022723"/>
    </source>
</evidence>
<feature type="binding site" evidence="11">
    <location>
        <position position="390"/>
    </location>
    <ligand>
        <name>Zn(2+)</name>
        <dbReference type="ChEBI" id="CHEBI:29105"/>
        <note>catalytic</note>
    </ligand>
</feature>
<dbReference type="InterPro" id="IPR050371">
    <property type="entry name" value="Fungal_virulence_M36"/>
</dbReference>
<accession>A0A5C3QL52</accession>
<dbReference type="OrthoDB" id="3227768at2759"/>
<keyword evidence="6 12" id="KW-0378">Hydrolase</keyword>
<evidence type="ECO:0000256" key="11">
    <source>
        <dbReference type="PIRSR" id="PIRSR601842-2"/>
    </source>
</evidence>
<dbReference type="AlphaFoldDB" id="A0A5C3QL52"/>
<dbReference type="InterPro" id="IPR001842">
    <property type="entry name" value="Peptidase_M36"/>
</dbReference>
<evidence type="ECO:0000313" key="13">
    <source>
        <dbReference type="EMBL" id="TFL02247.1"/>
    </source>
</evidence>
<comment type="cofactor">
    <cofactor evidence="11">
        <name>Zn(2+)</name>
        <dbReference type="ChEBI" id="CHEBI:29105"/>
    </cofactor>
    <text evidence="11">Binds 1 zinc ion per subunit.</text>
</comment>
<keyword evidence="14" id="KW-1185">Reference proteome</keyword>
<keyword evidence="8 12" id="KW-0482">Metalloprotease</keyword>
<organism evidence="13 14">
    <name type="scientific">Pterulicium gracile</name>
    <dbReference type="NCBI Taxonomy" id="1884261"/>
    <lineage>
        <taxon>Eukaryota</taxon>
        <taxon>Fungi</taxon>
        <taxon>Dikarya</taxon>
        <taxon>Basidiomycota</taxon>
        <taxon>Agaricomycotina</taxon>
        <taxon>Agaricomycetes</taxon>
        <taxon>Agaricomycetidae</taxon>
        <taxon>Agaricales</taxon>
        <taxon>Pleurotineae</taxon>
        <taxon>Pterulaceae</taxon>
        <taxon>Pterulicium</taxon>
    </lineage>
</organism>
<keyword evidence="3 12" id="KW-0964">Secreted</keyword>
<feature type="binding site" evidence="11">
    <location>
        <position position="419"/>
    </location>
    <ligand>
        <name>Zn(2+)</name>
        <dbReference type="ChEBI" id="CHEBI:29105"/>
        <note>catalytic</note>
    </ligand>
</feature>
<dbReference type="InterPro" id="IPR027268">
    <property type="entry name" value="Peptidase_M4/M1_CTD_sf"/>
</dbReference>
<feature type="active site" evidence="10">
    <location>
        <position position="391"/>
    </location>
</feature>
<evidence type="ECO:0000256" key="10">
    <source>
        <dbReference type="PIRSR" id="PIRSR601842-1"/>
    </source>
</evidence>
<sequence>MFGFQSLLNSVLVAVSVASLADASRLGRRDGPNHTGFIHTSTLKTYGQGQNPPSSLTGATISETCKSFAQNALNVPAEQVWWQGATKEGAAVRTGFLRQQWQGVTFSNAVANVAMKGDKVVAFGNSFVDLAAADIAPSVPTVSNQTAIATAEKTLGATRTEAPLGLEYYVKEDGAVALAHIVQVRNREEGSFFEAFVDAHNGELLTAVDFRAAATFRVIPIERQDPEQGGFELLVDPEDPAASPFGWQSDGVETTTDTSGNNVFAFLDTTVGDTTVESSPGVFDFAADLAAEPGSSLDAARVNVFYTVNTIHDITYRYGFTSFNFQLSNEDGSQGVAGDPVLASVQSSQGLNNAQFLTPPDGTAGQMTMFLWDLTNPGRDGSLSNDIIAHEYMHGVTNRMTGGGTGRCLQSLEAGGMGEGWSDVLSMWVAQTSATVADFTLGTFVTGGQNIRSRPYSTDPNVNEFTFSSVLQFSQVHGTHSFPSPPEIGEIWANILFNVYAQMVEAKGFSATAKTDPTGTEGNVVFMQLMLDALSLQPCQPTFITARDAWIQADENRFDGANRCLLFTAFASRGMGPNASENFVDDFTVPADC</sequence>
<dbReference type="EC" id="3.4.24.-" evidence="12"/>
<evidence type="ECO:0000256" key="6">
    <source>
        <dbReference type="ARBA" id="ARBA00022801"/>
    </source>
</evidence>
<dbReference type="Proteomes" id="UP000305067">
    <property type="component" value="Unassembled WGS sequence"/>
</dbReference>
<evidence type="ECO:0000313" key="14">
    <source>
        <dbReference type="Proteomes" id="UP000305067"/>
    </source>
</evidence>
<protein>
    <recommendedName>
        <fullName evidence="12">Extracellular metalloproteinase</fullName>
        <ecNumber evidence="12">3.4.24.-</ecNumber>
    </recommendedName>
    <alternativeName>
        <fullName evidence="12">Fungalysin</fullName>
    </alternativeName>
</protein>
<comment type="subcellular location">
    <subcellularLocation>
        <location evidence="1 12">Secreted</location>
    </subcellularLocation>
</comment>
<proteinExistence type="inferred from homology"/>
<evidence type="ECO:0000256" key="4">
    <source>
        <dbReference type="ARBA" id="ARBA00022670"/>
    </source>
</evidence>
<dbReference type="Pfam" id="PF02128">
    <property type="entry name" value="Peptidase_M36"/>
    <property type="match status" value="1"/>
</dbReference>
<dbReference type="PRINTS" id="PR00999">
    <property type="entry name" value="FUNGALYSIN"/>
</dbReference>
<keyword evidence="4 12" id="KW-0645">Protease</keyword>
<feature type="signal peptide" evidence="12">
    <location>
        <begin position="1"/>
        <end position="23"/>
    </location>
</feature>
<dbReference type="PANTHER" id="PTHR33478:SF1">
    <property type="entry name" value="EXTRACELLULAR METALLOPROTEINASE MEP"/>
    <property type="match status" value="1"/>
</dbReference>